<dbReference type="SUPFAM" id="SSF52540">
    <property type="entry name" value="P-loop containing nucleoside triphosphate hydrolases"/>
    <property type="match status" value="1"/>
</dbReference>
<dbReference type="GO" id="GO:0006355">
    <property type="term" value="P:regulation of DNA-templated transcription"/>
    <property type="evidence" value="ECO:0007669"/>
    <property type="project" value="InterPro"/>
</dbReference>
<dbReference type="RefSeq" id="WP_150937283.1">
    <property type="nucleotide sequence ID" value="NZ_VYTZ01000011.1"/>
</dbReference>
<dbReference type="PROSITE" id="PS00622">
    <property type="entry name" value="HTH_LUXR_1"/>
    <property type="match status" value="1"/>
</dbReference>
<evidence type="ECO:0000313" key="6">
    <source>
        <dbReference type="Proteomes" id="UP000327011"/>
    </source>
</evidence>
<accession>A0A5J5JZ45</accession>
<dbReference type="GO" id="GO:0005524">
    <property type="term" value="F:ATP binding"/>
    <property type="evidence" value="ECO:0007669"/>
    <property type="project" value="UniProtKB-KW"/>
</dbReference>
<dbReference type="Pfam" id="PF13191">
    <property type="entry name" value="AAA_16"/>
    <property type="match status" value="1"/>
</dbReference>
<keyword evidence="2" id="KW-0067">ATP-binding</keyword>
<reference evidence="5 6" key="1">
    <citation type="submission" date="2019-09" db="EMBL/GenBank/DDBJ databases">
        <title>Screening of Novel Bioactive Compounds from Soil-Associated.</title>
        <authorList>
            <person name="Gong X."/>
        </authorList>
    </citation>
    <scope>NUCLEOTIDE SEQUENCE [LARGE SCALE GENOMIC DNA]</scope>
    <source>
        <strain evidence="5 6">Gxj-6</strain>
    </source>
</reference>
<dbReference type="Gene3D" id="3.40.50.300">
    <property type="entry name" value="P-loop containing nucleotide triphosphate hydrolases"/>
    <property type="match status" value="1"/>
</dbReference>
<feature type="region of interest" description="Disordered" evidence="3">
    <location>
        <begin position="868"/>
        <end position="895"/>
    </location>
</feature>
<dbReference type="SUPFAM" id="SSF46894">
    <property type="entry name" value="C-terminal effector domain of the bipartite response regulators"/>
    <property type="match status" value="1"/>
</dbReference>
<dbReference type="InterPro" id="IPR016032">
    <property type="entry name" value="Sig_transdc_resp-reg_C-effctor"/>
</dbReference>
<proteinExistence type="predicted"/>
<dbReference type="Pfam" id="PF00196">
    <property type="entry name" value="GerE"/>
    <property type="match status" value="1"/>
</dbReference>
<dbReference type="GO" id="GO:0004016">
    <property type="term" value="F:adenylate cyclase activity"/>
    <property type="evidence" value="ECO:0007669"/>
    <property type="project" value="TreeGrafter"/>
</dbReference>
<organism evidence="5 6">
    <name type="scientific">Microbispora cellulosiformans</name>
    <dbReference type="NCBI Taxonomy" id="2614688"/>
    <lineage>
        <taxon>Bacteria</taxon>
        <taxon>Bacillati</taxon>
        <taxon>Actinomycetota</taxon>
        <taxon>Actinomycetes</taxon>
        <taxon>Streptosporangiales</taxon>
        <taxon>Streptosporangiaceae</taxon>
        <taxon>Microbispora</taxon>
    </lineage>
</organism>
<name>A0A5J5JZ45_9ACTN</name>
<evidence type="ECO:0000256" key="2">
    <source>
        <dbReference type="ARBA" id="ARBA00022840"/>
    </source>
</evidence>
<dbReference type="EMBL" id="VYTZ01000011">
    <property type="protein sequence ID" value="KAA9375469.1"/>
    <property type="molecule type" value="Genomic_DNA"/>
</dbReference>
<dbReference type="Gene3D" id="1.10.10.10">
    <property type="entry name" value="Winged helix-like DNA-binding domain superfamily/Winged helix DNA-binding domain"/>
    <property type="match status" value="1"/>
</dbReference>
<evidence type="ECO:0000256" key="3">
    <source>
        <dbReference type="SAM" id="MobiDB-lite"/>
    </source>
</evidence>
<keyword evidence="6" id="KW-1185">Reference proteome</keyword>
<dbReference type="AlphaFoldDB" id="A0A5J5JZ45"/>
<dbReference type="PROSITE" id="PS50043">
    <property type="entry name" value="HTH_LUXR_2"/>
    <property type="match status" value="1"/>
</dbReference>
<dbReference type="PRINTS" id="PR00038">
    <property type="entry name" value="HTHLUXR"/>
</dbReference>
<dbReference type="InterPro" id="IPR041664">
    <property type="entry name" value="AAA_16"/>
</dbReference>
<comment type="caution">
    <text evidence="5">The sequence shown here is derived from an EMBL/GenBank/DDBJ whole genome shotgun (WGS) entry which is preliminary data.</text>
</comment>
<dbReference type="InterPro" id="IPR027417">
    <property type="entry name" value="P-loop_NTPase"/>
</dbReference>
<evidence type="ECO:0000313" key="5">
    <source>
        <dbReference type="EMBL" id="KAA9375469.1"/>
    </source>
</evidence>
<dbReference type="InterPro" id="IPR036388">
    <property type="entry name" value="WH-like_DNA-bd_sf"/>
</dbReference>
<dbReference type="GO" id="GO:0003677">
    <property type="term" value="F:DNA binding"/>
    <property type="evidence" value="ECO:0007669"/>
    <property type="project" value="InterPro"/>
</dbReference>
<feature type="domain" description="HTH luxR-type" evidence="4">
    <location>
        <begin position="888"/>
        <end position="953"/>
    </location>
</feature>
<dbReference type="CDD" id="cd06170">
    <property type="entry name" value="LuxR_C_like"/>
    <property type="match status" value="1"/>
</dbReference>
<protein>
    <submittedName>
        <fullName evidence="5">AAA family ATPase</fullName>
    </submittedName>
</protein>
<dbReference type="PANTHER" id="PTHR16305">
    <property type="entry name" value="TESTICULAR SOLUBLE ADENYLYL CYCLASE"/>
    <property type="match status" value="1"/>
</dbReference>
<evidence type="ECO:0000256" key="1">
    <source>
        <dbReference type="ARBA" id="ARBA00022741"/>
    </source>
</evidence>
<dbReference type="InterPro" id="IPR000792">
    <property type="entry name" value="Tscrpt_reg_LuxR_C"/>
</dbReference>
<dbReference type="SMART" id="SM00421">
    <property type="entry name" value="HTH_LUXR"/>
    <property type="match status" value="1"/>
</dbReference>
<dbReference type="PANTHER" id="PTHR16305:SF35">
    <property type="entry name" value="TRANSCRIPTIONAL ACTIVATOR DOMAIN"/>
    <property type="match status" value="1"/>
</dbReference>
<keyword evidence="1" id="KW-0547">Nucleotide-binding</keyword>
<dbReference type="GO" id="GO:0005737">
    <property type="term" value="C:cytoplasm"/>
    <property type="evidence" value="ECO:0007669"/>
    <property type="project" value="TreeGrafter"/>
</dbReference>
<evidence type="ECO:0000259" key="4">
    <source>
        <dbReference type="PROSITE" id="PS50043"/>
    </source>
</evidence>
<gene>
    <name evidence="5" type="ORF">F5972_27325</name>
</gene>
<sequence>MSVPPRRHPAFDDRPAIAAPAPHRPVSPLIGRESQRLEIEAAVQGLSQGRPAFLEISGDPGTGKTALLAEVVRVAREAEIAVFTGRPQPVDGDLAFGAIVDALDGRLSVAGGERLHRLPAAQRDVLAAVFPSLAADASAPSPPDVAAPYRVGHAVRLLLEDLASSRPVALVLDDLHQADAGTVDVVCRLMCTPPRAPVLLAFAHRHRQVSPRLRATADTAREVARLRLEPLAERHTEALLGEDLPARARGELYRASEGNPGYLRALADVLEQGPPGIDEADIAPVPPWFASALAAEVARLSPLGRLVVAACAVLGDPITVPSVAAIAEVGEQDAYSAIDEIASHDLIRLVAGTGRFGFRHSLVRRAVYHNVSPGWRLGAHARAAQSPAGGRVSAVETAPHLTRVATPGDHAAVALLAAAADEVEAARPRQAAQWRRAALELLPYDGNGPDGENAQVGTNAQTDRNQQHGENQRSGENGQAGVRTGLLLALGRACEAAGQLRQAGDALAEALRLIPYGAGGRRAVVAADHARLLHDLGRSGEARALVGTELAHTRDEADRAALSFERAWLEVSSGSPGAAHADATQAVHIADRLGLPLLGCAARGMLAVSAVLAGTPSAGTLDDLPRAAAVLDALPDEELTARPDAPLWIGWAALVLERPHDAIRHLDRAVAAGRSAGRQAVVSHALVARVAALCAAGLLTAAKDSADEAVRAAWLSGSAALRSSVLAARCLVTARMGDLDALRRHLAEYGTPVVQGWPWALAAGMVAEARPAAGGPDGGGIPIEVNGLTRPAADVWSDAVQPEATRWEAAQPGPTWWKAAIRTSPADPAVDPAIDPAFDPVPDSTTGRVAGLMTGTAADLTVPVIESAAAGPPGAGGPRSASGPPVAERPAAASLTARERQIARLVSEGLKNREIADRLYVTQKTVEMHLSRIFAKLGVSNRVGVARTLYATPTTSH</sequence>
<feature type="compositionally biased region" description="Low complexity" evidence="3">
    <location>
        <begin position="868"/>
        <end position="885"/>
    </location>
</feature>
<dbReference type="Proteomes" id="UP000327011">
    <property type="component" value="Unassembled WGS sequence"/>
</dbReference>
<feature type="region of interest" description="Disordered" evidence="3">
    <location>
        <begin position="1"/>
        <end position="28"/>
    </location>
</feature>